<dbReference type="InterPro" id="IPR003768">
    <property type="entry name" value="ScpA"/>
</dbReference>
<keyword evidence="3" id="KW-0132">Cell division</keyword>
<name>A0AB35U0R5_9FIRM</name>
<comment type="subcellular location">
    <subcellularLocation>
        <location evidence="3">Cytoplasm</location>
    </subcellularLocation>
    <text evidence="3">Associated with two foci at the outer edges of the nucleoid region in young cells, and at four foci within both cell halves in older cells.</text>
</comment>
<keyword evidence="1 3" id="KW-0159">Chromosome partition</keyword>
<dbReference type="EMBL" id="JALBUR010000006">
    <property type="protein sequence ID" value="MDX8419198.1"/>
    <property type="molecule type" value="Genomic_DNA"/>
</dbReference>
<reference evidence="4 5" key="1">
    <citation type="submission" date="2022-03" db="EMBL/GenBank/DDBJ databases">
        <title>Novel taxa within the pig intestine.</title>
        <authorList>
            <person name="Wylensek D."/>
            <person name="Bishof K."/>
            <person name="Afrizal A."/>
            <person name="Clavel T."/>
        </authorList>
    </citation>
    <scope>NUCLEOTIDE SEQUENCE [LARGE SCALE GENOMIC DNA]</scope>
    <source>
        <strain evidence="4 5">CLA-KB-P133</strain>
    </source>
</reference>
<evidence type="ECO:0000256" key="2">
    <source>
        <dbReference type="ARBA" id="ARBA00044777"/>
    </source>
</evidence>
<gene>
    <name evidence="3" type="primary">scpA</name>
    <name evidence="4" type="ORF">MOZ60_03715</name>
</gene>
<dbReference type="AlphaFoldDB" id="A0AB35U0R5"/>
<accession>A0AB35U0R5</accession>
<evidence type="ECO:0000313" key="4">
    <source>
        <dbReference type="EMBL" id="MDX8419198.1"/>
    </source>
</evidence>
<comment type="similarity">
    <text evidence="3">Belongs to the ScpA family.</text>
</comment>
<protein>
    <recommendedName>
        <fullName evidence="2 3">Segregation and condensation protein A</fullName>
    </recommendedName>
</protein>
<evidence type="ECO:0000256" key="1">
    <source>
        <dbReference type="ARBA" id="ARBA00022829"/>
    </source>
</evidence>
<evidence type="ECO:0000313" key="5">
    <source>
        <dbReference type="Proteomes" id="UP001286174"/>
    </source>
</evidence>
<dbReference type="HAMAP" id="MF_01805">
    <property type="entry name" value="ScpA"/>
    <property type="match status" value="1"/>
</dbReference>
<dbReference type="GO" id="GO:0006260">
    <property type="term" value="P:DNA replication"/>
    <property type="evidence" value="ECO:0007669"/>
    <property type="project" value="UniProtKB-UniRule"/>
</dbReference>
<comment type="caution">
    <text evidence="4">The sequence shown here is derived from an EMBL/GenBank/DDBJ whole genome shotgun (WGS) entry which is preliminary data.</text>
</comment>
<keyword evidence="3" id="KW-0131">Cell cycle</keyword>
<comment type="function">
    <text evidence="3">Participates in chromosomal partition during cell division. May act via the formation of a condensin-like complex containing Smc and ScpB that pull DNA away from mid-cell into both cell halves.</text>
</comment>
<dbReference type="PANTHER" id="PTHR33969:SF2">
    <property type="entry name" value="SEGREGATION AND CONDENSATION PROTEIN A"/>
    <property type="match status" value="1"/>
</dbReference>
<dbReference type="Pfam" id="PF02616">
    <property type="entry name" value="SMC_ScpA"/>
    <property type="match status" value="1"/>
</dbReference>
<comment type="subunit">
    <text evidence="3">Component of a cohesin-like complex composed of ScpA, ScpB and the Smc homodimer, in which ScpA and ScpB bind to the head domain of Smc. The presence of the three proteins is required for the association of the complex with DNA.</text>
</comment>
<dbReference type="Proteomes" id="UP001286174">
    <property type="component" value="Unassembled WGS sequence"/>
</dbReference>
<evidence type="ECO:0000256" key="3">
    <source>
        <dbReference type="HAMAP-Rule" id="MF_01805"/>
    </source>
</evidence>
<dbReference type="RefSeq" id="WP_370595687.1">
    <property type="nucleotide sequence ID" value="NZ_JALBUR010000006.1"/>
</dbReference>
<dbReference type="PANTHER" id="PTHR33969">
    <property type="entry name" value="SEGREGATION AND CONDENSATION PROTEIN A"/>
    <property type="match status" value="1"/>
</dbReference>
<keyword evidence="5" id="KW-1185">Reference proteome</keyword>
<sequence length="244" mass="28615">MNEFTVTIDKFDGPLDLMLHLIKEKKLDLLDLDMSVLCDQYMVYLNSMQQLHLEIASEYLAELASLIEYKSRMMLPGKQDELPQDEEDPRQKLVRRLLEYQQYKEASTALAQMFESRQQLMGKPLSMEADQYRTQREDQPVQGSPYDLLKAMQRMLHRIQLSHPQERSFSVREISIEDRELEVRARLDRLPDTFRFETLLDDCRDSLPKAIATFLSVLDLARLHILVFNVDENDVIWFGKGGKA</sequence>
<dbReference type="GO" id="GO:0007059">
    <property type="term" value="P:chromosome segregation"/>
    <property type="evidence" value="ECO:0007669"/>
    <property type="project" value="UniProtKB-UniRule"/>
</dbReference>
<dbReference type="GO" id="GO:0051301">
    <property type="term" value="P:cell division"/>
    <property type="evidence" value="ECO:0007669"/>
    <property type="project" value="UniProtKB-KW"/>
</dbReference>
<dbReference type="Gene3D" id="6.10.250.2410">
    <property type="match status" value="1"/>
</dbReference>
<dbReference type="GO" id="GO:0005737">
    <property type="term" value="C:cytoplasm"/>
    <property type="evidence" value="ECO:0007669"/>
    <property type="project" value="UniProtKB-SubCell"/>
</dbReference>
<keyword evidence="3" id="KW-0963">Cytoplasm</keyword>
<proteinExistence type="inferred from homology"/>
<organism evidence="4 5">
    <name type="scientific">Grylomicrobium aquisgranensis</name>
    <dbReference type="NCBI Taxonomy" id="2926318"/>
    <lineage>
        <taxon>Bacteria</taxon>
        <taxon>Bacillati</taxon>
        <taxon>Bacillota</taxon>
        <taxon>Erysipelotrichia</taxon>
        <taxon>Erysipelotrichales</taxon>
        <taxon>Erysipelotrichaceae</taxon>
        <taxon>Grylomicrobium</taxon>
    </lineage>
</organism>